<accession>A0A1T2XJL8</accession>
<sequence>MLRMLLGQPPRAELGMMQGAADVMKRVRLQIEQREKKGNDPEHTYRKYEIWTQGLVVSLDELEQSVFASGFFADKVKQAYQSEMSKQEEADYHRHIYFYKNGFIRVFSILDKLGTLMNALFDLHTERAKAHFSFFTVLRQFRYLSVHMALMDKLNGIKEQYKEPLNSLRKMRNIEIHYMNMEMQDDLWQRDQTLNGKVKLEDIQQKQKDLELGYQMACETLQAAFEYIEVILRNKYHK</sequence>
<keyword evidence="3" id="KW-1185">Reference proteome</keyword>
<dbReference type="OrthoDB" id="2641850at2"/>
<dbReference type="EMBL" id="MSZX01000002">
    <property type="protein sequence ID" value="OPA80012.1"/>
    <property type="molecule type" value="Genomic_DNA"/>
</dbReference>
<reference evidence="2 3" key="1">
    <citation type="submission" date="2017-01" db="EMBL/GenBank/DDBJ databases">
        <title>Genome analysis of Paenibacillus selenitrireducens ES3-24.</title>
        <authorList>
            <person name="Xu D."/>
            <person name="Yao R."/>
            <person name="Zheng S."/>
        </authorList>
    </citation>
    <scope>NUCLEOTIDE SEQUENCE [LARGE SCALE GENOMIC DNA]</scope>
    <source>
        <strain evidence="2 3">ES3-24</strain>
    </source>
</reference>
<evidence type="ECO:0000259" key="1">
    <source>
        <dbReference type="Pfam" id="PF18730"/>
    </source>
</evidence>
<gene>
    <name evidence="2" type="ORF">BVG16_04470</name>
</gene>
<evidence type="ECO:0000313" key="3">
    <source>
        <dbReference type="Proteomes" id="UP000190188"/>
    </source>
</evidence>
<feature type="domain" description="Cthe-2314-like HEPN" evidence="1">
    <location>
        <begin position="51"/>
        <end position="229"/>
    </location>
</feature>
<dbReference type="STRING" id="1324314.BVG16_04470"/>
<dbReference type="InterPro" id="IPR041394">
    <property type="entry name" value="HEPN_Cthe2314"/>
</dbReference>
<organism evidence="2 3">
    <name type="scientific">Paenibacillus selenitireducens</name>
    <dbReference type="NCBI Taxonomy" id="1324314"/>
    <lineage>
        <taxon>Bacteria</taxon>
        <taxon>Bacillati</taxon>
        <taxon>Bacillota</taxon>
        <taxon>Bacilli</taxon>
        <taxon>Bacillales</taxon>
        <taxon>Paenibacillaceae</taxon>
        <taxon>Paenibacillus</taxon>
    </lineage>
</organism>
<evidence type="ECO:0000313" key="2">
    <source>
        <dbReference type="EMBL" id="OPA80012.1"/>
    </source>
</evidence>
<proteinExistence type="predicted"/>
<dbReference type="Pfam" id="PF18730">
    <property type="entry name" value="HEPN_Cthe2314"/>
    <property type="match status" value="1"/>
</dbReference>
<comment type="caution">
    <text evidence="2">The sequence shown here is derived from an EMBL/GenBank/DDBJ whole genome shotgun (WGS) entry which is preliminary data.</text>
</comment>
<dbReference type="AlphaFoldDB" id="A0A1T2XJL8"/>
<protein>
    <recommendedName>
        <fullName evidence="1">Cthe-2314-like HEPN domain-containing protein</fullName>
    </recommendedName>
</protein>
<dbReference type="RefSeq" id="WP_078497357.1">
    <property type="nucleotide sequence ID" value="NZ_MSZX01000002.1"/>
</dbReference>
<name>A0A1T2XJL8_9BACL</name>
<dbReference type="Proteomes" id="UP000190188">
    <property type="component" value="Unassembled WGS sequence"/>
</dbReference>